<organism evidence="1 2">
    <name type="scientific">Phlebia brevispora</name>
    <dbReference type="NCBI Taxonomy" id="194682"/>
    <lineage>
        <taxon>Eukaryota</taxon>
        <taxon>Fungi</taxon>
        <taxon>Dikarya</taxon>
        <taxon>Basidiomycota</taxon>
        <taxon>Agaricomycotina</taxon>
        <taxon>Agaricomycetes</taxon>
        <taxon>Polyporales</taxon>
        <taxon>Meruliaceae</taxon>
        <taxon>Phlebia</taxon>
    </lineage>
</organism>
<sequence>MATPSECIVPDLHFDNTLGAAFIGTILAAVLYGITSLQTYIYFDRCRDASWLKFLVFFLWTVDTVHLALMTRTVYFYAVSNFMNPFALMNVTWSIMVSPNVKPELCRYKLNVTSGGCDYNRLQRRDGPRVFTILASSQERAKADIFKASFHTDCGNVGERTEGLVNASNSDTILACLRIAFTVRGAVLGMFAAFPEISWILYTAFGAGALVDVTIAVSLCSFLWQRRTGFRRTDSLVRVLMMYSINTGALTSICALIVLVAYATMPNNFIFICFYFMLPKLFLNSLLATLNAREKLRDNSSGPGGMVSIPLSTNLSSPIRTTMKTDLSRRTSDQAVEIQVETTTDRKTDSMSHLPPQASTEWACCGADSSDHSCSTGLVLRHVWKPLVAGTFTPRLVR</sequence>
<dbReference type="EMBL" id="JANHOG010000271">
    <property type="protein sequence ID" value="KAJ3556092.1"/>
    <property type="molecule type" value="Genomic_DNA"/>
</dbReference>
<evidence type="ECO:0000313" key="1">
    <source>
        <dbReference type="EMBL" id="KAJ3556092.1"/>
    </source>
</evidence>
<evidence type="ECO:0000313" key="2">
    <source>
        <dbReference type="Proteomes" id="UP001148662"/>
    </source>
</evidence>
<gene>
    <name evidence="1" type="ORF">NM688_g2216</name>
</gene>
<protein>
    <submittedName>
        <fullName evidence="1">Uncharacterized protein</fullName>
    </submittedName>
</protein>
<accession>A0ACC1T9B3</accession>
<reference evidence="1" key="1">
    <citation type="submission" date="2022-07" db="EMBL/GenBank/DDBJ databases">
        <title>Genome Sequence of Phlebia brevispora.</title>
        <authorList>
            <person name="Buettner E."/>
        </authorList>
    </citation>
    <scope>NUCLEOTIDE SEQUENCE</scope>
    <source>
        <strain evidence="1">MPL23</strain>
    </source>
</reference>
<comment type="caution">
    <text evidence="1">The sequence shown here is derived from an EMBL/GenBank/DDBJ whole genome shotgun (WGS) entry which is preliminary data.</text>
</comment>
<dbReference type="Proteomes" id="UP001148662">
    <property type="component" value="Unassembled WGS sequence"/>
</dbReference>
<name>A0ACC1T9B3_9APHY</name>
<keyword evidence="2" id="KW-1185">Reference proteome</keyword>
<proteinExistence type="predicted"/>